<proteinExistence type="predicted"/>
<accession>A0A6J7X3J0</accession>
<protein>
    <submittedName>
        <fullName evidence="1">Uncharacterized protein</fullName>
    </submittedName>
</protein>
<reference evidence="1" key="1">
    <citation type="submission" date="2020-05" db="EMBL/GenBank/DDBJ databases">
        <authorList>
            <person name="Chiriac C."/>
            <person name="Salcher M."/>
            <person name="Ghai R."/>
            <person name="Kavagutti S V."/>
        </authorList>
    </citation>
    <scope>NUCLEOTIDE SEQUENCE</scope>
</reference>
<dbReference type="EMBL" id="LR798323">
    <property type="protein sequence ID" value="CAB5223825.1"/>
    <property type="molecule type" value="Genomic_DNA"/>
</dbReference>
<sequence>MGTSSWDIRGDIDDRRFWRKHVFFNSPETLQWVIDKAAVSPEDAIIAALDGDPDESETALPPLPLLDGIDDDLVWMWHCRESGMGWKEIAPLLGLKTPAGAWKRFHRLIGEARKKSGYSMGGS</sequence>
<organism evidence="1">
    <name type="scientific">uncultured Caudovirales phage</name>
    <dbReference type="NCBI Taxonomy" id="2100421"/>
    <lineage>
        <taxon>Viruses</taxon>
        <taxon>Duplodnaviria</taxon>
        <taxon>Heunggongvirae</taxon>
        <taxon>Uroviricota</taxon>
        <taxon>Caudoviricetes</taxon>
        <taxon>Peduoviridae</taxon>
        <taxon>Maltschvirus</taxon>
        <taxon>Maltschvirus maltsch</taxon>
    </lineage>
</organism>
<gene>
    <name evidence="1" type="ORF">UFOVP390_13</name>
</gene>
<name>A0A6J7X3J0_9CAUD</name>
<evidence type="ECO:0000313" key="1">
    <source>
        <dbReference type="EMBL" id="CAB5223825.1"/>
    </source>
</evidence>